<evidence type="ECO:0000313" key="3">
    <source>
        <dbReference type="Proteomes" id="UP000185434"/>
    </source>
</evidence>
<proteinExistence type="predicted"/>
<keyword evidence="1" id="KW-1133">Transmembrane helix</keyword>
<keyword evidence="1" id="KW-0812">Transmembrane</keyword>
<gene>
    <name evidence="2" type="ORF">CFRA_08650</name>
</gene>
<evidence type="ECO:0000313" key="2">
    <source>
        <dbReference type="EMBL" id="APT89304.1"/>
    </source>
</evidence>
<organism evidence="2 3">
    <name type="scientific">Corynebacterium frankenforstense DSM 45800</name>
    <dbReference type="NCBI Taxonomy" id="1437875"/>
    <lineage>
        <taxon>Bacteria</taxon>
        <taxon>Bacillati</taxon>
        <taxon>Actinomycetota</taxon>
        <taxon>Actinomycetes</taxon>
        <taxon>Mycobacteriales</taxon>
        <taxon>Corynebacteriaceae</taxon>
        <taxon>Corynebacterium</taxon>
    </lineage>
</organism>
<dbReference type="AlphaFoldDB" id="A0A1L7CTX6"/>
<dbReference type="KEGG" id="cfk:CFRA_08650"/>
<keyword evidence="1" id="KW-0472">Membrane</keyword>
<dbReference type="EMBL" id="CP009247">
    <property type="protein sequence ID" value="APT89304.1"/>
    <property type="molecule type" value="Genomic_DNA"/>
</dbReference>
<accession>A0A1L7CTX6</accession>
<evidence type="ECO:0000256" key="1">
    <source>
        <dbReference type="SAM" id="Phobius"/>
    </source>
</evidence>
<dbReference type="Proteomes" id="UP000185434">
    <property type="component" value="Chromosome"/>
</dbReference>
<keyword evidence="3" id="KW-1185">Reference proteome</keyword>
<dbReference type="STRING" id="1437875.CFRA_08650"/>
<protein>
    <submittedName>
        <fullName evidence="2">Uncharacterized protein</fullName>
    </submittedName>
</protein>
<sequence>MHYTSWGPRHAGENAVLLVGKGPEELGSFGVEKAEVGGETWQLKADGAKGVLVRTGDGREFRADGAAGPKKQVAVDLAGKKLTLVNENSSNWVVLDPEGVKIAQFSGTNNGVRRSILEFSADEGEPEKARAAIDALTRDEVVALSFFTRTILEAKLSRTSGMVIVTLVAATILAVLTFLI</sequence>
<feature type="transmembrane region" description="Helical" evidence="1">
    <location>
        <begin position="159"/>
        <end position="179"/>
    </location>
</feature>
<reference evidence="2 3" key="1">
    <citation type="submission" date="2014-08" db="EMBL/GenBank/DDBJ databases">
        <title>Complete genome sequence of Corynebacterium frankenforstense ST18(T) (=DSM 45800(T)), isolated from raw cow milk.</title>
        <authorList>
            <person name="Ruckert C."/>
            <person name="Albersmeier A."/>
            <person name="Winkler A."/>
            <person name="Lipski A."/>
            <person name="Kalinowski J."/>
        </authorList>
    </citation>
    <scope>NUCLEOTIDE SEQUENCE [LARGE SCALE GENOMIC DNA]</scope>
    <source>
        <strain evidence="2 3">ST18</strain>
    </source>
</reference>
<name>A0A1L7CTX6_9CORY</name>